<dbReference type="GO" id="GO:0015171">
    <property type="term" value="F:amino acid transmembrane transporter activity"/>
    <property type="evidence" value="ECO:0007669"/>
    <property type="project" value="TreeGrafter"/>
</dbReference>
<dbReference type="GO" id="GO:0005886">
    <property type="term" value="C:plasma membrane"/>
    <property type="evidence" value="ECO:0007669"/>
    <property type="project" value="UniProtKB-SubCell"/>
</dbReference>
<evidence type="ECO:0000256" key="5">
    <source>
        <dbReference type="ARBA" id="ARBA00023136"/>
    </source>
</evidence>
<evidence type="ECO:0000256" key="6">
    <source>
        <dbReference type="SAM" id="Phobius"/>
    </source>
</evidence>
<evidence type="ECO:0000256" key="1">
    <source>
        <dbReference type="ARBA" id="ARBA00004651"/>
    </source>
</evidence>
<keyword evidence="5 6" id="KW-0472">Membrane</keyword>
<name>A0A5B8XH28_9RICK</name>
<feature type="transmembrane region" description="Helical" evidence="6">
    <location>
        <begin position="6"/>
        <end position="29"/>
    </location>
</feature>
<feature type="transmembrane region" description="Helical" evidence="6">
    <location>
        <begin position="67"/>
        <end position="89"/>
    </location>
</feature>
<dbReference type="OrthoDB" id="7659099at2"/>
<proteinExistence type="predicted"/>
<keyword evidence="4 6" id="KW-1133">Transmembrane helix</keyword>
<feature type="transmembrane region" description="Helical" evidence="6">
    <location>
        <begin position="142"/>
        <end position="163"/>
    </location>
</feature>
<dbReference type="InterPro" id="IPR001123">
    <property type="entry name" value="LeuE-type"/>
</dbReference>
<reference evidence="7 8" key="1">
    <citation type="journal article" date="2019" name="ISME J.">
        <title>Deianiraea, an extracellular bacterium associated with the ciliate Paramecium, suggests an alternative scenario for the evolution of Rickettsiales.</title>
        <authorList>
            <person name="Castelli M."/>
            <person name="Sabaneyeva E."/>
            <person name="Lanzoni O."/>
            <person name="Lebedeva N."/>
            <person name="Floriano A.M."/>
            <person name="Gaiarsa S."/>
            <person name="Benken K."/>
            <person name="Modeo L."/>
            <person name="Bandi C."/>
            <person name="Potekhin A."/>
            <person name="Sassera D."/>
            <person name="Petroni G."/>
        </authorList>
    </citation>
    <scope>NUCLEOTIDE SEQUENCE [LARGE SCALE GENOMIC DNA]</scope>
    <source>
        <strain evidence="7">CyL4-1</strain>
    </source>
</reference>
<feature type="transmembrane region" description="Helical" evidence="6">
    <location>
        <begin position="110"/>
        <end position="130"/>
    </location>
</feature>
<keyword evidence="2" id="KW-1003">Cell membrane</keyword>
<dbReference type="Proteomes" id="UP000321934">
    <property type="component" value="Chromosome"/>
</dbReference>
<evidence type="ECO:0000313" key="8">
    <source>
        <dbReference type="Proteomes" id="UP000321934"/>
    </source>
</evidence>
<dbReference type="PROSITE" id="PS51257">
    <property type="entry name" value="PROKAR_LIPOPROTEIN"/>
    <property type="match status" value="1"/>
</dbReference>
<dbReference type="AlphaFoldDB" id="A0A5B8XH28"/>
<accession>A0A5B8XH28</accession>
<evidence type="ECO:0000313" key="7">
    <source>
        <dbReference type="EMBL" id="QED23494.1"/>
    </source>
</evidence>
<evidence type="ECO:0000256" key="4">
    <source>
        <dbReference type="ARBA" id="ARBA00022989"/>
    </source>
</evidence>
<dbReference type="EMBL" id="CP029077">
    <property type="protein sequence ID" value="QED23494.1"/>
    <property type="molecule type" value="Genomic_DNA"/>
</dbReference>
<dbReference type="RefSeq" id="WP_161982842.1">
    <property type="nucleotide sequence ID" value="NZ_CP029077.1"/>
</dbReference>
<sequence length="205" mass="23500">MKISEILIMQFFYIIWPGLTFACVTNIAINNGKKAGIFFAAGDALGGGVLKILGLFGLGIVLKSHHLIYSGLKIIGVLYLLYLSSKIVIDTFKNQFESKSNAIESSYFKKGFLFSTSYIASILFYMTLFASMEENITYFEKFLMIIWMVSLNFIYHFSVIHLLTNNRIYKKIQKYIFAIRIVSCIFIAYFAIKVLLQLVYDLFLV</sequence>
<dbReference type="PANTHER" id="PTHR30086:SF20">
    <property type="entry name" value="ARGININE EXPORTER PROTEIN ARGO-RELATED"/>
    <property type="match status" value="1"/>
</dbReference>
<dbReference type="Pfam" id="PF01810">
    <property type="entry name" value="LysE"/>
    <property type="match status" value="1"/>
</dbReference>
<comment type="subcellular location">
    <subcellularLocation>
        <location evidence="1">Cell membrane</location>
        <topology evidence="1">Multi-pass membrane protein</topology>
    </subcellularLocation>
</comment>
<keyword evidence="3 6" id="KW-0812">Transmembrane</keyword>
<gene>
    <name evidence="7" type="ORF">Deia_00703</name>
</gene>
<evidence type="ECO:0000256" key="2">
    <source>
        <dbReference type="ARBA" id="ARBA00022475"/>
    </source>
</evidence>
<protein>
    <submittedName>
        <fullName evidence="7">Aminoacid transport protein</fullName>
    </submittedName>
</protein>
<organism evidence="7 8">
    <name type="scientific">Candidatus Deianiraea vastatrix</name>
    <dbReference type="NCBI Taxonomy" id="2163644"/>
    <lineage>
        <taxon>Bacteria</taxon>
        <taxon>Pseudomonadati</taxon>
        <taxon>Pseudomonadota</taxon>
        <taxon>Alphaproteobacteria</taxon>
        <taxon>Rickettsiales</taxon>
        <taxon>Candidatus Deianiraeaceae</taxon>
        <taxon>Candidatus Deianiraea</taxon>
    </lineage>
</organism>
<evidence type="ECO:0000256" key="3">
    <source>
        <dbReference type="ARBA" id="ARBA00022692"/>
    </source>
</evidence>
<keyword evidence="8" id="KW-1185">Reference proteome</keyword>
<feature type="transmembrane region" description="Helical" evidence="6">
    <location>
        <begin position="175"/>
        <end position="200"/>
    </location>
</feature>
<dbReference type="PANTHER" id="PTHR30086">
    <property type="entry name" value="ARGININE EXPORTER PROTEIN ARGO"/>
    <property type="match status" value="1"/>
</dbReference>
<feature type="transmembrane region" description="Helical" evidence="6">
    <location>
        <begin position="36"/>
        <end position="61"/>
    </location>
</feature>